<dbReference type="AlphaFoldDB" id="A0A9Q0RK36"/>
<keyword evidence="1" id="KW-0812">Transmembrane</keyword>
<evidence type="ECO:0000313" key="2">
    <source>
        <dbReference type="EMBL" id="KAJ6217000.1"/>
    </source>
</evidence>
<evidence type="ECO:0000256" key="1">
    <source>
        <dbReference type="SAM" id="Phobius"/>
    </source>
</evidence>
<gene>
    <name evidence="2" type="ORF">RDWZM_008157</name>
</gene>
<keyword evidence="1" id="KW-1133">Transmembrane helix</keyword>
<proteinExistence type="predicted"/>
<comment type="caution">
    <text evidence="2">The sequence shown here is derived from an EMBL/GenBank/DDBJ whole genome shotgun (WGS) entry which is preliminary data.</text>
</comment>
<keyword evidence="3" id="KW-1185">Reference proteome</keyword>
<keyword evidence="1" id="KW-0472">Membrane</keyword>
<accession>A0A9Q0RK36</accession>
<sequence>WCSNRIVSYYQKNIANIQTFDHHIIGVPVCLTCVCISIIIIIVHISADGQRLIWFDIGRTNNGKTR</sequence>
<protein>
    <submittedName>
        <fullName evidence="2">Uncharacterized protein</fullName>
    </submittedName>
</protein>
<name>A0A9Q0RK36_BLOTA</name>
<evidence type="ECO:0000313" key="3">
    <source>
        <dbReference type="Proteomes" id="UP001142055"/>
    </source>
</evidence>
<feature type="non-terminal residue" evidence="2">
    <location>
        <position position="1"/>
    </location>
</feature>
<organism evidence="2 3">
    <name type="scientific">Blomia tropicalis</name>
    <name type="common">Mite</name>
    <dbReference type="NCBI Taxonomy" id="40697"/>
    <lineage>
        <taxon>Eukaryota</taxon>
        <taxon>Metazoa</taxon>
        <taxon>Ecdysozoa</taxon>
        <taxon>Arthropoda</taxon>
        <taxon>Chelicerata</taxon>
        <taxon>Arachnida</taxon>
        <taxon>Acari</taxon>
        <taxon>Acariformes</taxon>
        <taxon>Sarcoptiformes</taxon>
        <taxon>Astigmata</taxon>
        <taxon>Glycyphagoidea</taxon>
        <taxon>Echimyopodidae</taxon>
        <taxon>Blomia</taxon>
    </lineage>
</organism>
<dbReference type="Proteomes" id="UP001142055">
    <property type="component" value="Chromosome 3"/>
</dbReference>
<reference evidence="2" key="1">
    <citation type="submission" date="2022-12" db="EMBL/GenBank/DDBJ databases">
        <title>Genome assemblies of Blomia tropicalis.</title>
        <authorList>
            <person name="Cui Y."/>
        </authorList>
    </citation>
    <scope>NUCLEOTIDE SEQUENCE</scope>
    <source>
        <tissue evidence="2">Adult mites</tissue>
    </source>
</reference>
<dbReference type="EMBL" id="JAPWDV010000003">
    <property type="protein sequence ID" value="KAJ6217000.1"/>
    <property type="molecule type" value="Genomic_DNA"/>
</dbReference>
<feature type="transmembrane region" description="Helical" evidence="1">
    <location>
        <begin position="24"/>
        <end position="45"/>
    </location>
</feature>